<keyword evidence="1" id="KW-0677">Repeat</keyword>
<dbReference type="EMBL" id="RQVQ01000053">
    <property type="protein sequence ID" value="RRJ87422.1"/>
    <property type="molecule type" value="Genomic_DNA"/>
</dbReference>
<feature type="repeat" description="TPR" evidence="3">
    <location>
        <begin position="344"/>
        <end position="377"/>
    </location>
</feature>
<dbReference type="Gene3D" id="1.25.40.10">
    <property type="entry name" value="Tetratricopeptide repeat domain"/>
    <property type="match status" value="5"/>
</dbReference>
<feature type="repeat" description="TPR" evidence="3">
    <location>
        <begin position="275"/>
        <end position="308"/>
    </location>
</feature>
<dbReference type="PROSITE" id="PS50005">
    <property type="entry name" value="TPR"/>
    <property type="match status" value="7"/>
</dbReference>
<feature type="repeat" description="TPR" evidence="3">
    <location>
        <begin position="59"/>
        <end position="92"/>
    </location>
</feature>
<comment type="caution">
    <text evidence="4">The sequence shown here is derived from an EMBL/GenBank/DDBJ whole genome shotgun (WGS) entry which is preliminary data.</text>
</comment>
<dbReference type="InterPro" id="IPR019734">
    <property type="entry name" value="TPR_rpt"/>
</dbReference>
<name>A0A3P3VXA8_9FLAO</name>
<protein>
    <recommendedName>
        <fullName evidence="6">Tetratricopeptide repeat protein</fullName>
    </recommendedName>
</protein>
<evidence type="ECO:0000256" key="2">
    <source>
        <dbReference type="ARBA" id="ARBA00022803"/>
    </source>
</evidence>
<keyword evidence="2 3" id="KW-0802">TPR repeat</keyword>
<feature type="repeat" description="TPR" evidence="3">
    <location>
        <begin position="160"/>
        <end position="193"/>
    </location>
</feature>
<dbReference type="SUPFAM" id="SSF48452">
    <property type="entry name" value="TPR-like"/>
    <property type="match status" value="2"/>
</dbReference>
<evidence type="ECO:0000256" key="3">
    <source>
        <dbReference type="PROSITE-ProRule" id="PRU00339"/>
    </source>
</evidence>
<feature type="repeat" description="TPR" evidence="3">
    <location>
        <begin position="93"/>
        <end position="126"/>
    </location>
</feature>
<dbReference type="Proteomes" id="UP000275719">
    <property type="component" value="Unassembled WGS sequence"/>
</dbReference>
<dbReference type="InterPro" id="IPR050498">
    <property type="entry name" value="Ycf3"/>
</dbReference>
<evidence type="ECO:0008006" key="6">
    <source>
        <dbReference type="Google" id="ProtNLM"/>
    </source>
</evidence>
<dbReference type="InterPro" id="IPR011990">
    <property type="entry name" value="TPR-like_helical_dom_sf"/>
</dbReference>
<dbReference type="PANTHER" id="PTHR44858">
    <property type="entry name" value="TETRATRICOPEPTIDE REPEAT PROTEIN 6"/>
    <property type="match status" value="1"/>
</dbReference>
<evidence type="ECO:0000313" key="5">
    <source>
        <dbReference type="Proteomes" id="UP000275719"/>
    </source>
</evidence>
<proteinExistence type="predicted"/>
<dbReference type="AlphaFoldDB" id="A0A3P3VXA8"/>
<sequence>MKMKETWITLLLFISVNLISIAQNKFQEIDNLIASESMIDAKTALEKLETTLKKENNTSEYWLRISKANYNIFKIEEAEKALNKAIELDRKNPVIHYEKGRFFNKIDKNELAKESFSQAILLKPESNYYFWRGISNQNLTLINDAIKDYKIAIELGENTPEIHFNYAIILHQNGDFEKSLKHNNKAIELNPEYANAYKFRAITHLMLFDLDAACVDSEKAFSMGINKFVNIPVEICKGSKKQKLEFIGGFCLANKQYKKGVEVFTKLIEYNENLTAMYHNRGYCYFQIKDFNNAEKDYLKALELPKAEVDMLYDNLSLLYFDQENFTKSLEYASKRIELNPKNHVPYIDRGLNYRKLKKYIEAENDFNKSLEISPNFFRAFGYRAYLNLELGNFLKAYEDASKAVEINPNYDYGYLVLGQAKKELNMPDFCNDFQKAKRLGNPEADEAILKFCK</sequence>
<feature type="repeat" description="TPR" evidence="3">
    <location>
        <begin position="378"/>
        <end position="411"/>
    </location>
</feature>
<keyword evidence="5" id="KW-1185">Reference proteome</keyword>
<organism evidence="4 5">
    <name type="scientific">Paenimyroides tangerinum</name>
    <dbReference type="NCBI Taxonomy" id="2488728"/>
    <lineage>
        <taxon>Bacteria</taxon>
        <taxon>Pseudomonadati</taxon>
        <taxon>Bacteroidota</taxon>
        <taxon>Flavobacteriia</taxon>
        <taxon>Flavobacteriales</taxon>
        <taxon>Flavobacteriaceae</taxon>
        <taxon>Paenimyroides</taxon>
    </lineage>
</organism>
<dbReference type="Pfam" id="PF13181">
    <property type="entry name" value="TPR_8"/>
    <property type="match status" value="3"/>
</dbReference>
<dbReference type="SMART" id="SM00028">
    <property type="entry name" value="TPR"/>
    <property type="match status" value="7"/>
</dbReference>
<gene>
    <name evidence="4" type="ORF">EG240_15020</name>
</gene>
<reference evidence="4 5" key="1">
    <citation type="submission" date="2018-11" db="EMBL/GenBank/DDBJ databases">
        <title>Flavobacterium sp. nov., YIM 102701-2 draft genome.</title>
        <authorList>
            <person name="Li G."/>
            <person name="Jiang Y."/>
        </authorList>
    </citation>
    <scope>NUCLEOTIDE SEQUENCE [LARGE SCALE GENOMIC DNA]</scope>
    <source>
        <strain evidence="4 5">YIM 102701-2</strain>
    </source>
</reference>
<feature type="repeat" description="TPR" evidence="3">
    <location>
        <begin position="310"/>
        <end position="343"/>
    </location>
</feature>
<evidence type="ECO:0000256" key="1">
    <source>
        <dbReference type="ARBA" id="ARBA00022737"/>
    </source>
</evidence>
<dbReference type="Pfam" id="PF13432">
    <property type="entry name" value="TPR_16"/>
    <property type="match status" value="1"/>
</dbReference>
<accession>A0A3P3VXA8</accession>
<evidence type="ECO:0000313" key="4">
    <source>
        <dbReference type="EMBL" id="RRJ87422.1"/>
    </source>
</evidence>
<dbReference type="PANTHER" id="PTHR44858:SF1">
    <property type="entry name" value="UDP-N-ACETYLGLUCOSAMINE--PEPTIDE N-ACETYLGLUCOSAMINYLTRANSFERASE SPINDLY-RELATED"/>
    <property type="match status" value="1"/>
</dbReference>